<dbReference type="AlphaFoldDB" id="A0A0F9IIV5"/>
<proteinExistence type="predicted"/>
<evidence type="ECO:0000313" key="2">
    <source>
        <dbReference type="EMBL" id="KKM27506.1"/>
    </source>
</evidence>
<protein>
    <submittedName>
        <fullName evidence="2">Uncharacterized protein</fullName>
    </submittedName>
</protein>
<accession>A0A0F9IIV5</accession>
<dbReference type="EMBL" id="LAZR01012309">
    <property type="protein sequence ID" value="KKM27506.1"/>
    <property type="molecule type" value="Genomic_DNA"/>
</dbReference>
<feature type="region of interest" description="Disordered" evidence="1">
    <location>
        <begin position="47"/>
        <end position="88"/>
    </location>
</feature>
<evidence type="ECO:0000256" key="1">
    <source>
        <dbReference type="SAM" id="MobiDB-lite"/>
    </source>
</evidence>
<organism evidence="2">
    <name type="scientific">marine sediment metagenome</name>
    <dbReference type="NCBI Taxonomy" id="412755"/>
    <lineage>
        <taxon>unclassified sequences</taxon>
        <taxon>metagenomes</taxon>
        <taxon>ecological metagenomes</taxon>
    </lineage>
</organism>
<gene>
    <name evidence="2" type="ORF">LCGC14_1574060</name>
</gene>
<reference evidence="2" key="1">
    <citation type="journal article" date="2015" name="Nature">
        <title>Complex archaea that bridge the gap between prokaryotes and eukaryotes.</title>
        <authorList>
            <person name="Spang A."/>
            <person name="Saw J.H."/>
            <person name="Jorgensen S.L."/>
            <person name="Zaremba-Niedzwiedzka K."/>
            <person name="Martijn J."/>
            <person name="Lind A.E."/>
            <person name="van Eijk R."/>
            <person name="Schleper C."/>
            <person name="Guy L."/>
            <person name="Ettema T.J."/>
        </authorList>
    </citation>
    <scope>NUCLEOTIDE SEQUENCE</scope>
</reference>
<sequence length="88" mass="9972">MTHCIECGVKPGDIIQLGDNDRCVTVRLVKSYYGPLCQRHAHNAYKRAGTAKRRNSKREQERQELRERYGQVDMFGEGGSDGDGEICL</sequence>
<feature type="compositionally biased region" description="Basic and acidic residues" evidence="1">
    <location>
        <begin position="57"/>
        <end position="70"/>
    </location>
</feature>
<comment type="caution">
    <text evidence="2">The sequence shown here is derived from an EMBL/GenBank/DDBJ whole genome shotgun (WGS) entry which is preliminary data.</text>
</comment>
<name>A0A0F9IIV5_9ZZZZ</name>
<feature type="compositionally biased region" description="Basic residues" evidence="1">
    <location>
        <begin position="47"/>
        <end position="56"/>
    </location>
</feature>